<dbReference type="InterPro" id="IPR002083">
    <property type="entry name" value="MATH/TRAF_dom"/>
</dbReference>
<evidence type="ECO:0000313" key="3">
    <source>
        <dbReference type="Proteomes" id="UP000887565"/>
    </source>
</evidence>
<protein>
    <submittedName>
        <fullName evidence="4">BTB domain-containing protein</fullName>
    </submittedName>
</protein>
<dbReference type="SUPFAM" id="SSF49599">
    <property type="entry name" value="TRAF domain-like"/>
    <property type="match status" value="1"/>
</dbReference>
<feature type="domain" description="BTB" evidence="1">
    <location>
        <begin position="134"/>
        <end position="201"/>
    </location>
</feature>
<dbReference type="OMA" id="NYNSNNW"/>
<dbReference type="Gene3D" id="2.60.210.10">
    <property type="entry name" value="Apoptosis, Tumor Necrosis Factor Receptor Associated Protein 2, Chain A"/>
    <property type="match status" value="1"/>
</dbReference>
<name>A0A915HT93_ROMCU</name>
<dbReference type="Pfam" id="PF00651">
    <property type="entry name" value="BTB"/>
    <property type="match status" value="1"/>
</dbReference>
<sequence length="292" mass="33879">MSTSYHTIANLPWKLAAKTESSKRTNNIKYFSVYIDCNPESESTLWSCEAIVQFKLSSQTDDVNDFTRQFSNKFNYNSNNWGFPSFIEWNDILNTEKGYIKNDRVIVEAHITVQKTRGVRLSPTFDFTQSHLCSDGIVLIDGVKLHVSKPYLALYSPVFSALFYGEFRERDMEQIPLEDVILEEFSELLQVIYPSHKKVTAENVEVLLELGDKYEVQYVIDECERFLTTTDEIAVITKLVWADQYQLAKLQDVCIRMFKSIAEIKNLRSLEEYKNLSDATKSALLEKMFKLM</sequence>
<evidence type="ECO:0000259" key="2">
    <source>
        <dbReference type="PROSITE" id="PS50144"/>
    </source>
</evidence>
<dbReference type="Gene3D" id="3.30.710.10">
    <property type="entry name" value="Potassium Channel Kv1.1, Chain A"/>
    <property type="match status" value="1"/>
</dbReference>
<organism evidence="3 4">
    <name type="scientific">Romanomermis culicivorax</name>
    <name type="common">Nematode worm</name>
    <dbReference type="NCBI Taxonomy" id="13658"/>
    <lineage>
        <taxon>Eukaryota</taxon>
        <taxon>Metazoa</taxon>
        <taxon>Ecdysozoa</taxon>
        <taxon>Nematoda</taxon>
        <taxon>Enoplea</taxon>
        <taxon>Dorylaimia</taxon>
        <taxon>Mermithida</taxon>
        <taxon>Mermithoidea</taxon>
        <taxon>Mermithidae</taxon>
        <taxon>Romanomermis</taxon>
    </lineage>
</organism>
<dbReference type="WBParaSite" id="nRc.2.0.1.t04974-RA">
    <property type="protein sequence ID" value="nRc.2.0.1.t04974-RA"/>
    <property type="gene ID" value="nRc.2.0.1.g04974"/>
</dbReference>
<evidence type="ECO:0000313" key="4">
    <source>
        <dbReference type="WBParaSite" id="nRc.2.0.1.t04974-RA"/>
    </source>
</evidence>
<dbReference type="AlphaFoldDB" id="A0A915HT93"/>
<dbReference type="PANTHER" id="PTHR47022">
    <property type="entry name" value="BTB AND MATH DOMAIN-CONTAINING PROTEIN 36-RELATED"/>
    <property type="match status" value="1"/>
</dbReference>
<proteinExistence type="predicted"/>
<dbReference type="PROSITE" id="PS50144">
    <property type="entry name" value="MATH"/>
    <property type="match status" value="1"/>
</dbReference>
<dbReference type="InterPro" id="IPR008974">
    <property type="entry name" value="TRAF-like"/>
</dbReference>
<dbReference type="Pfam" id="PF00917">
    <property type="entry name" value="MATH"/>
    <property type="match status" value="1"/>
</dbReference>
<dbReference type="InterPro" id="IPR011333">
    <property type="entry name" value="SKP1/BTB/POZ_sf"/>
</dbReference>
<dbReference type="SUPFAM" id="SSF54695">
    <property type="entry name" value="POZ domain"/>
    <property type="match status" value="1"/>
</dbReference>
<accession>A0A915HT93</accession>
<dbReference type="SMART" id="SM00225">
    <property type="entry name" value="BTB"/>
    <property type="match status" value="1"/>
</dbReference>
<dbReference type="Proteomes" id="UP000887565">
    <property type="component" value="Unplaced"/>
</dbReference>
<keyword evidence="3" id="KW-1185">Reference proteome</keyword>
<reference evidence="4" key="1">
    <citation type="submission" date="2022-11" db="UniProtKB">
        <authorList>
            <consortium name="WormBaseParasite"/>
        </authorList>
    </citation>
    <scope>IDENTIFICATION</scope>
</reference>
<dbReference type="PROSITE" id="PS50097">
    <property type="entry name" value="BTB"/>
    <property type="match status" value="1"/>
</dbReference>
<dbReference type="CDD" id="cd18186">
    <property type="entry name" value="BTB_POZ_ZBTB_KLHL-like"/>
    <property type="match status" value="1"/>
</dbReference>
<dbReference type="InterPro" id="IPR000210">
    <property type="entry name" value="BTB/POZ_dom"/>
</dbReference>
<dbReference type="SMART" id="SM00061">
    <property type="entry name" value="MATH"/>
    <property type="match status" value="1"/>
</dbReference>
<dbReference type="PANTHER" id="PTHR47022:SF1">
    <property type="entry name" value="BTB AND MATH DOMAIN-CONTAINING PROTEIN 36-RELATED"/>
    <property type="match status" value="1"/>
</dbReference>
<feature type="domain" description="MATH" evidence="2">
    <location>
        <begin position="1"/>
        <end position="111"/>
    </location>
</feature>
<evidence type="ECO:0000259" key="1">
    <source>
        <dbReference type="PROSITE" id="PS50097"/>
    </source>
</evidence>